<keyword evidence="2" id="KW-1185">Reference proteome</keyword>
<dbReference type="EMBL" id="CAJOBZ010000031">
    <property type="protein sequence ID" value="CAF4892441.1"/>
    <property type="molecule type" value="Genomic_DNA"/>
</dbReference>
<accession>A0A821UNL4</accession>
<protein>
    <submittedName>
        <fullName evidence="1">Uncharacterized protein</fullName>
    </submittedName>
</protein>
<comment type="caution">
    <text evidence="1">The sequence shown here is derived from an EMBL/GenBank/DDBJ whole genome shotgun (WGS) entry which is preliminary data.</text>
</comment>
<sequence length="206" mass="23805">MNYLAVNTHNSKLKSVMADSKTLFRVPSYNGDPIKLYYYLNCAKQWLDSVGETQENVMLLLGKLEGKAAIYVSMTDHGFKWEHIEEILKQECNKEDNTLIIEILNLKRHGSFQDLIRDLKQKLFFIKSKLWYIHRDPILVDAVMVPYMNVAQITLRNSLPYRDQIYVSFNSFAETASKILQLEAQGRFDIKSSQALGSNSNPYLSN</sequence>
<dbReference type="Proteomes" id="UP000663880">
    <property type="component" value="Unassembled WGS sequence"/>
</dbReference>
<reference evidence="1" key="1">
    <citation type="submission" date="2021-02" db="EMBL/GenBank/DDBJ databases">
        <authorList>
            <person name="Steward A R."/>
        </authorList>
    </citation>
    <scope>NUCLEOTIDE SEQUENCE</scope>
</reference>
<evidence type="ECO:0000313" key="1">
    <source>
        <dbReference type="EMBL" id="CAF4892441.1"/>
    </source>
</evidence>
<dbReference type="AlphaFoldDB" id="A0A821UNL4"/>
<name>A0A821UNL4_9NEOP</name>
<dbReference type="OrthoDB" id="7452992at2759"/>
<organism evidence="1 2">
    <name type="scientific">Pieris macdunnoughi</name>
    <dbReference type="NCBI Taxonomy" id="345717"/>
    <lineage>
        <taxon>Eukaryota</taxon>
        <taxon>Metazoa</taxon>
        <taxon>Ecdysozoa</taxon>
        <taxon>Arthropoda</taxon>
        <taxon>Hexapoda</taxon>
        <taxon>Insecta</taxon>
        <taxon>Pterygota</taxon>
        <taxon>Neoptera</taxon>
        <taxon>Endopterygota</taxon>
        <taxon>Lepidoptera</taxon>
        <taxon>Glossata</taxon>
        <taxon>Ditrysia</taxon>
        <taxon>Papilionoidea</taxon>
        <taxon>Pieridae</taxon>
        <taxon>Pierinae</taxon>
        <taxon>Pieris</taxon>
    </lineage>
</organism>
<proteinExistence type="predicted"/>
<evidence type="ECO:0000313" key="2">
    <source>
        <dbReference type="Proteomes" id="UP000663880"/>
    </source>
</evidence>
<gene>
    <name evidence="1" type="ORF">PMACD_LOCUS10594</name>
</gene>